<accession>A0A344TEQ0</accession>
<dbReference type="Proteomes" id="UP000251993">
    <property type="component" value="Chromosome"/>
</dbReference>
<dbReference type="InterPro" id="IPR003675">
    <property type="entry name" value="Rce1/LyrA-like_dom"/>
</dbReference>
<keyword evidence="3" id="KW-0482">Metalloprotease</keyword>
<name>A0A344TEQ0_9BACT</name>
<keyword evidence="3" id="KW-0645">Protease</keyword>
<evidence type="ECO:0000313" key="3">
    <source>
        <dbReference type="EMBL" id="AXE17121.1"/>
    </source>
</evidence>
<feature type="transmembrane region" description="Helical" evidence="1">
    <location>
        <begin position="263"/>
        <end position="281"/>
    </location>
</feature>
<sequence length="309" mass="35927">MKPIWDALRKHLRQDFRWNLYGTLVLFLALLITFNYSVNLERGIIDSYRGNPLRIVWYFLLYCFAYYGGLLIYLGFTKEWWRLKNPRFWLYSLFILAVLGLDGGFYGYNSLSRALFDGAVYSYLFHCFTNVSSALTVFLPLALFYYFVDNQRHHFYGLQPKWTKLKPYFILVSLMLPLIAWASFQPDFLRSYPTYFDSNADEFFGVSRWVTTLLYELLYAFDFVSAELMFRGFMVIGMAHLLGRGAIIPMVVCYASLHFGKPLGETIGSIFGGYILGVIALESRSIWGGIIVHVGVAWMMDLAAWLQKM</sequence>
<feature type="transmembrane region" description="Helical" evidence="1">
    <location>
        <begin position="168"/>
        <end position="184"/>
    </location>
</feature>
<keyword evidence="1" id="KW-1133">Transmembrane helix</keyword>
<keyword evidence="4" id="KW-1185">Reference proteome</keyword>
<feature type="transmembrane region" description="Helical" evidence="1">
    <location>
        <begin position="120"/>
        <end position="147"/>
    </location>
</feature>
<proteinExistence type="predicted"/>
<feature type="domain" description="CAAX prenyl protease 2/Lysostaphin resistance protein A-like" evidence="2">
    <location>
        <begin position="215"/>
        <end position="298"/>
    </location>
</feature>
<feature type="transmembrane region" description="Helical" evidence="1">
    <location>
        <begin position="56"/>
        <end position="76"/>
    </location>
</feature>
<evidence type="ECO:0000313" key="4">
    <source>
        <dbReference type="Proteomes" id="UP000251993"/>
    </source>
</evidence>
<keyword evidence="3" id="KW-0378">Hydrolase</keyword>
<dbReference type="GO" id="GO:0004175">
    <property type="term" value="F:endopeptidase activity"/>
    <property type="evidence" value="ECO:0007669"/>
    <property type="project" value="UniProtKB-ARBA"/>
</dbReference>
<dbReference type="KEGG" id="run:DR864_04920"/>
<reference evidence="3 4" key="1">
    <citation type="submission" date="2018-07" db="EMBL/GenBank/DDBJ databases">
        <title>Genome sequencing of Runella.</title>
        <authorList>
            <person name="Baek M.-G."/>
            <person name="Yi H."/>
        </authorList>
    </citation>
    <scope>NUCLEOTIDE SEQUENCE [LARGE SCALE GENOMIC DNA]</scope>
    <source>
        <strain evidence="3 4">HYN0085</strain>
    </source>
</reference>
<dbReference type="Pfam" id="PF02517">
    <property type="entry name" value="Rce1-like"/>
    <property type="match status" value="1"/>
</dbReference>
<dbReference type="OrthoDB" id="5525190at2"/>
<feature type="transmembrane region" description="Helical" evidence="1">
    <location>
        <begin position="204"/>
        <end position="221"/>
    </location>
</feature>
<dbReference type="GO" id="GO:0008237">
    <property type="term" value="F:metallopeptidase activity"/>
    <property type="evidence" value="ECO:0007669"/>
    <property type="project" value="UniProtKB-KW"/>
</dbReference>
<evidence type="ECO:0000259" key="2">
    <source>
        <dbReference type="Pfam" id="PF02517"/>
    </source>
</evidence>
<feature type="transmembrane region" description="Helical" evidence="1">
    <location>
        <begin position="88"/>
        <end position="108"/>
    </location>
</feature>
<keyword evidence="1" id="KW-0472">Membrane</keyword>
<protein>
    <submittedName>
        <fullName evidence="3">CPBP family intramembrane metalloprotease</fullName>
    </submittedName>
</protein>
<dbReference type="GO" id="GO:0080120">
    <property type="term" value="P:CAAX-box protein maturation"/>
    <property type="evidence" value="ECO:0007669"/>
    <property type="project" value="UniProtKB-ARBA"/>
</dbReference>
<feature type="transmembrane region" description="Helical" evidence="1">
    <location>
        <begin position="233"/>
        <end position="257"/>
    </location>
</feature>
<keyword evidence="1" id="KW-0812">Transmembrane</keyword>
<dbReference type="GO" id="GO:0006508">
    <property type="term" value="P:proteolysis"/>
    <property type="evidence" value="ECO:0007669"/>
    <property type="project" value="UniProtKB-KW"/>
</dbReference>
<dbReference type="RefSeq" id="WP_114065907.1">
    <property type="nucleotide sequence ID" value="NZ_CP030850.1"/>
</dbReference>
<organism evidence="3 4">
    <name type="scientific">Runella rosea</name>
    <dbReference type="NCBI Taxonomy" id="2259595"/>
    <lineage>
        <taxon>Bacteria</taxon>
        <taxon>Pseudomonadati</taxon>
        <taxon>Bacteroidota</taxon>
        <taxon>Cytophagia</taxon>
        <taxon>Cytophagales</taxon>
        <taxon>Spirosomataceae</taxon>
        <taxon>Runella</taxon>
    </lineage>
</organism>
<gene>
    <name evidence="3" type="ORF">DR864_04920</name>
</gene>
<evidence type="ECO:0000256" key="1">
    <source>
        <dbReference type="SAM" id="Phobius"/>
    </source>
</evidence>
<feature type="transmembrane region" description="Helical" evidence="1">
    <location>
        <begin position="18"/>
        <end position="36"/>
    </location>
</feature>
<dbReference type="EMBL" id="CP030850">
    <property type="protein sequence ID" value="AXE17121.1"/>
    <property type="molecule type" value="Genomic_DNA"/>
</dbReference>
<dbReference type="AlphaFoldDB" id="A0A344TEQ0"/>